<evidence type="ECO:0000313" key="2">
    <source>
        <dbReference type="EMBL" id="MCA6075028.1"/>
    </source>
</evidence>
<keyword evidence="1" id="KW-0472">Membrane</keyword>
<dbReference type="AlphaFoldDB" id="A0A9X1HUL5"/>
<organism evidence="4 5">
    <name type="scientific">Fulvivirga sedimenti</name>
    <dbReference type="NCBI Taxonomy" id="2879465"/>
    <lineage>
        <taxon>Bacteria</taxon>
        <taxon>Pseudomonadati</taxon>
        <taxon>Bacteroidota</taxon>
        <taxon>Cytophagia</taxon>
        <taxon>Cytophagales</taxon>
        <taxon>Fulvivirgaceae</taxon>
        <taxon>Fulvivirga</taxon>
    </lineage>
</organism>
<evidence type="ECO:0000313" key="5">
    <source>
        <dbReference type="Proteomes" id="UP001139409"/>
    </source>
</evidence>
<dbReference type="EMBL" id="JAIXNE010000004">
    <property type="protein sequence ID" value="MCA6077333.1"/>
    <property type="molecule type" value="Genomic_DNA"/>
</dbReference>
<keyword evidence="5" id="KW-1185">Reference proteome</keyword>
<protein>
    <submittedName>
        <fullName evidence="4">Uncharacterized protein</fullName>
    </submittedName>
</protein>
<keyword evidence="1" id="KW-0812">Transmembrane</keyword>
<dbReference type="RefSeq" id="WP_225698134.1">
    <property type="nucleotide sequence ID" value="NZ_JAIXNE010000002.1"/>
</dbReference>
<sequence length="57" mass="6657">MKSILIKTGMIIYLLLFAYILIFKSLSIDNTETKIFFLLSPLVLYFGLRNSKILEKK</sequence>
<dbReference type="EMBL" id="JAIXNE010000002">
    <property type="protein sequence ID" value="MCA6075028.1"/>
    <property type="molecule type" value="Genomic_DNA"/>
</dbReference>
<proteinExistence type="predicted"/>
<dbReference type="Proteomes" id="UP001139409">
    <property type="component" value="Unassembled WGS sequence"/>
</dbReference>
<evidence type="ECO:0000256" key="1">
    <source>
        <dbReference type="SAM" id="Phobius"/>
    </source>
</evidence>
<comment type="caution">
    <text evidence="4">The sequence shown here is derived from an EMBL/GenBank/DDBJ whole genome shotgun (WGS) entry which is preliminary data.</text>
</comment>
<name>A0A9X1HUL5_9BACT</name>
<gene>
    <name evidence="2" type="ORF">LDX50_09115</name>
    <name evidence="3" type="ORF">LDX50_15085</name>
    <name evidence="4" type="ORF">LDX50_20805</name>
</gene>
<keyword evidence="1" id="KW-1133">Transmembrane helix</keyword>
<accession>A0A9X1HUL5</accession>
<reference evidence="4" key="1">
    <citation type="submission" date="2021-09" db="EMBL/GenBank/DDBJ databases">
        <title>Fulvivirga sp. isolated from coastal sediment.</title>
        <authorList>
            <person name="Yu H."/>
        </authorList>
    </citation>
    <scope>NUCLEOTIDE SEQUENCE</scope>
    <source>
        <strain evidence="4">1062</strain>
    </source>
</reference>
<feature type="transmembrane region" description="Helical" evidence="1">
    <location>
        <begin position="5"/>
        <end position="23"/>
    </location>
</feature>
<evidence type="ECO:0000313" key="4">
    <source>
        <dbReference type="EMBL" id="MCA6077333.1"/>
    </source>
</evidence>
<dbReference type="EMBL" id="JAIXNE010000003">
    <property type="protein sequence ID" value="MCA6076205.1"/>
    <property type="molecule type" value="Genomic_DNA"/>
</dbReference>
<evidence type="ECO:0000313" key="3">
    <source>
        <dbReference type="EMBL" id="MCA6076205.1"/>
    </source>
</evidence>